<evidence type="ECO:0000313" key="2">
    <source>
        <dbReference type="Proteomes" id="UP000031668"/>
    </source>
</evidence>
<name>A0A0C2INS2_THEKT</name>
<sequence length="154" mass="18184">MNMFKGCRFNNIEPPQTSGGFWRLFVADKISYMTLLKTPYVKDGELLDIKPFYNSALHLPVYVDTLSSLPNRSKSLIHFYSNNRVFAYPESLLYHFPYLMNIPITSQPYEFGKLHSFHIRDPEMYQDFIFKNGQEIGIHSHDLSRISRLRNKLR</sequence>
<dbReference type="Proteomes" id="UP000031668">
    <property type="component" value="Unassembled WGS sequence"/>
</dbReference>
<gene>
    <name evidence="1" type="ORF">RF11_00469</name>
</gene>
<proteinExistence type="predicted"/>
<reference evidence="1 2" key="1">
    <citation type="journal article" date="2014" name="Genome Biol. Evol.">
        <title>The genome of the myxosporean Thelohanellus kitauei shows adaptations to nutrient acquisition within its fish host.</title>
        <authorList>
            <person name="Yang Y."/>
            <person name="Xiong J."/>
            <person name="Zhou Z."/>
            <person name="Huo F."/>
            <person name="Miao W."/>
            <person name="Ran C."/>
            <person name="Liu Y."/>
            <person name="Zhang J."/>
            <person name="Feng J."/>
            <person name="Wang M."/>
            <person name="Wang M."/>
            <person name="Wang L."/>
            <person name="Yao B."/>
        </authorList>
    </citation>
    <scope>NUCLEOTIDE SEQUENCE [LARGE SCALE GENOMIC DNA]</scope>
    <source>
        <strain evidence="1">Wuqing</strain>
    </source>
</reference>
<organism evidence="1 2">
    <name type="scientific">Thelohanellus kitauei</name>
    <name type="common">Myxosporean</name>
    <dbReference type="NCBI Taxonomy" id="669202"/>
    <lineage>
        <taxon>Eukaryota</taxon>
        <taxon>Metazoa</taxon>
        <taxon>Cnidaria</taxon>
        <taxon>Myxozoa</taxon>
        <taxon>Myxosporea</taxon>
        <taxon>Bivalvulida</taxon>
        <taxon>Platysporina</taxon>
        <taxon>Myxobolidae</taxon>
        <taxon>Thelohanellus</taxon>
    </lineage>
</organism>
<evidence type="ECO:0000313" key="1">
    <source>
        <dbReference type="EMBL" id="KII67114.1"/>
    </source>
</evidence>
<dbReference type="EMBL" id="JWZT01003307">
    <property type="protein sequence ID" value="KII67114.1"/>
    <property type="molecule type" value="Genomic_DNA"/>
</dbReference>
<keyword evidence="2" id="KW-1185">Reference proteome</keyword>
<protein>
    <submittedName>
        <fullName evidence="1">Uncharacterized protein</fullName>
    </submittedName>
</protein>
<accession>A0A0C2INS2</accession>
<dbReference type="AlphaFoldDB" id="A0A0C2INS2"/>
<comment type="caution">
    <text evidence="1">The sequence shown here is derived from an EMBL/GenBank/DDBJ whole genome shotgun (WGS) entry which is preliminary data.</text>
</comment>